<dbReference type="InterPro" id="IPR052340">
    <property type="entry name" value="RNase_Y/CdgJ"/>
</dbReference>
<dbReference type="Gene3D" id="1.10.3210.10">
    <property type="entry name" value="Hypothetical protein af1432"/>
    <property type="match status" value="1"/>
</dbReference>
<organism evidence="2 3">
    <name type="scientific">Pseudaquabacterium terrae</name>
    <dbReference type="NCBI Taxonomy" id="2732868"/>
    <lineage>
        <taxon>Bacteria</taxon>
        <taxon>Pseudomonadati</taxon>
        <taxon>Pseudomonadota</taxon>
        <taxon>Betaproteobacteria</taxon>
        <taxon>Burkholderiales</taxon>
        <taxon>Sphaerotilaceae</taxon>
        <taxon>Pseudaquabacterium</taxon>
    </lineage>
</organism>
<evidence type="ECO:0000313" key="3">
    <source>
        <dbReference type="Proteomes" id="UP000737171"/>
    </source>
</evidence>
<dbReference type="PROSITE" id="PS51833">
    <property type="entry name" value="HDOD"/>
    <property type="match status" value="1"/>
</dbReference>
<dbReference type="RefSeq" id="WP_173124666.1">
    <property type="nucleotide sequence ID" value="NZ_JABRWJ010000005.1"/>
</dbReference>
<protein>
    <submittedName>
        <fullName evidence="2">HDOD domain-containing protein</fullName>
    </submittedName>
</protein>
<evidence type="ECO:0000259" key="1">
    <source>
        <dbReference type="PROSITE" id="PS51833"/>
    </source>
</evidence>
<dbReference type="PANTHER" id="PTHR33525">
    <property type="match status" value="1"/>
</dbReference>
<accession>A0ABX2EJE4</accession>
<proteinExistence type="predicted"/>
<keyword evidence="3" id="KW-1185">Reference proteome</keyword>
<evidence type="ECO:0000313" key="2">
    <source>
        <dbReference type="EMBL" id="NRF68701.1"/>
    </source>
</evidence>
<reference evidence="2 3" key="1">
    <citation type="submission" date="2020-05" db="EMBL/GenBank/DDBJ databases">
        <title>Aquincola sp. isolate from soil.</title>
        <authorList>
            <person name="Han J."/>
            <person name="Kim D.-U."/>
        </authorList>
    </citation>
    <scope>NUCLEOTIDE SEQUENCE [LARGE SCALE GENOMIC DNA]</scope>
    <source>
        <strain evidence="2 3">S2</strain>
    </source>
</reference>
<name>A0ABX2EJE4_9BURK</name>
<dbReference type="PANTHER" id="PTHR33525:SF4">
    <property type="entry name" value="CYCLIC DI-GMP PHOSPHODIESTERASE CDGJ"/>
    <property type="match status" value="1"/>
</dbReference>
<dbReference type="EMBL" id="JABRWJ010000005">
    <property type="protein sequence ID" value="NRF68701.1"/>
    <property type="molecule type" value="Genomic_DNA"/>
</dbReference>
<dbReference type="InterPro" id="IPR013976">
    <property type="entry name" value="HDOD"/>
</dbReference>
<feature type="domain" description="HDOD" evidence="1">
    <location>
        <begin position="238"/>
        <end position="423"/>
    </location>
</feature>
<dbReference type="SUPFAM" id="SSF109604">
    <property type="entry name" value="HD-domain/PDEase-like"/>
    <property type="match status" value="1"/>
</dbReference>
<comment type="caution">
    <text evidence="2">The sequence shown here is derived from an EMBL/GenBank/DDBJ whole genome shotgun (WGS) entry which is preliminary data.</text>
</comment>
<dbReference type="Proteomes" id="UP000737171">
    <property type="component" value="Unassembled WGS sequence"/>
</dbReference>
<sequence length="444" mass="46244">MLRSWFDRLLGRAPAPPPPRGARREVAAPRATAAAPMLPAAVGAHRPLVSAQGGIAGFEFRIADAALQRLRGRADPAAASAGTAALLAAMRLTAQRGQVAFCELPLVWLVRAGDDARLQAGMQIALAPADAEDAAIEGLPTLISGWRASGAAIGWRPDAAPAGLGADARPDFVLLQSDGATAALVDSLRSWRARQPALPLIVLDLPGLDALEAVLLAGAALAGCAIDGAGEPKEARALPAQTQQLLRLMNQLAQDADTAEVVKAIKADVGLSYRLLRQLNSAALSPGGAELGSIEQAVALLGRNELYRWVSVLLVRQAPARPVSSALQSMALARARFFELLAESRGETPAGALFTLGLASMLPQLLQTRLVDALASLQLHRQAAAALLERQGPWVEYLTLAEVLDEGDLVEAAEMAAAYGGLPQVLLLSAKAWLFASSAGKPPV</sequence>
<dbReference type="Pfam" id="PF08668">
    <property type="entry name" value="HDOD"/>
    <property type="match status" value="1"/>
</dbReference>
<gene>
    <name evidence="2" type="ORF">HLB44_17050</name>
</gene>